<feature type="compositionally biased region" description="Polar residues" evidence="1">
    <location>
        <begin position="130"/>
        <end position="141"/>
    </location>
</feature>
<feature type="non-terminal residue" evidence="2">
    <location>
        <position position="282"/>
    </location>
</feature>
<dbReference type="EMBL" id="JADNYJ010000095">
    <property type="protein sequence ID" value="KAF8886631.1"/>
    <property type="molecule type" value="Genomic_DNA"/>
</dbReference>
<sequence>MDGWQHEARTHIELYKSPMYTARTPSPGPAYDIEDWDADHHFPPWYTDYHYEQPDPGPYNQVPPSPRIIEDRPLPVSPVSYPAVHHQTNQSTYIPTSHGRYHPDPGALTLPPRFQGHWTPPPSPILPHRSANQTPSRQLQPDSRRASSVHIDDGNNNARYLDFPVGDSRNRERAGGRIDHGFSNLEYVDDGRVHSRVDVLQPQQRQESPLFNQSMLPHTAVPVHPAVPFHPAAPLPLASSLRYQSQGDRRFEYQDGHEHTMDSSVSPGRSSPSVSRSGCKPR</sequence>
<comment type="caution">
    <text evidence="2">The sequence shown here is derived from an EMBL/GenBank/DDBJ whole genome shotgun (WGS) entry which is preliminary data.</text>
</comment>
<name>A0A9P5NJ81_GYMJU</name>
<dbReference type="AlphaFoldDB" id="A0A9P5NJ81"/>
<reference evidence="2" key="1">
    <citation type="submission" date="2020-11" db="EMBL/GenBank/DDBJ databases">
        <authorList>
            <consortium name="DOE Joint Genome Institute"/>
            <person name="Ahrendt S."/>
            <person name="Riley R."/>
            <person name="Andreopoulos W."/>
            <person name="LaButti K."/>
            <person name="Pangilinan J."/>
            <person name="Ruiz-duenas F.J."/>
            <person name="Barrasa J.M."/>
            <person name="Sanchez-Garcia M."/>
            <person name="Camarero S."/>
            <person name="Miyauchi S."/>
            <person name="Serrano A."/>
            <person name="Linde D."/>
            <person name="Babiker R."/>
            <person name="Drula E."/>
            <person name="Ayuso-Fernandez I."/>
            <person name="Pacheco R."/>
            <person name="Padilla G."/>
            <person name="Ferreira P."/>
            <person name="Barriuso J."/>
            <person name="Kellner H."/>
            <person name="Castanera R."/>
            <person name="Alfaro M."/>
            <person name="Ramirez L."/>
            <person name="Pisabarro A.G."/>
            <person name="Kuo A."/>
            <person name="Tritt A."/>
            <person name="Lipzen A."/>
            <person name="He G."/>
            <person name="Yan M."/>
            <person name="Ng V."/>
            <person name="Cullen D."/>
            <person name="Martin F."/>
            <person name="Rosso M.-N."/>
            <person name="Henrissat B."/>
            <person name="Hibbett D."/>
            <person name="Martinez A.T."/>
            <person name="Grigoriev I.V."/>
        </authorList>
    </citation>
    <scope>NUCLEOTIDE SEQUENCE</scope>
    <source>
        <strain evidence="2">AH 44721</strain>
    </source>
</reference>
<feature type="region of interest" description="Disordered" evidence="1">
    <location>
        <begin position="113"/>
        <end position="157"/>
    </location>
</feature>
<accession>A0A9P5NJ81</accession>
<feature type="region of interest" description="Disordered" evidence="1">
    <location>
        <begin position="246"/>
        <end position="282"/>
    </location>
</feature>
<feature type="compositionally biased region" description="Basic and acidic residues" evidence="1">
    <location>
        <begin position="247"/>
        <end position="261"/>
    </location>
</feature>
<feature type="compositionally biased region" description="Low complexity" evidence="1">
    <location>
        <begin position="263"/>
        <end position="282"/>
    </location>
</feature>
<evidence type="ECO:0000313" key="2">
    <source>
        <dbReference type="EMBL" id="KAF8886631.1"/>
    </source>
</evidence>
<organism evidence="2 3">
    <name type="scientific">Gymnopilus junonius</name>
    <name type="common">Spectacular rustgill mushroom</name>
    <name type="synonym">Gymnopilus spectabilis subsp. junonius</name>
    <dbReference type="NCBI Taxonomy" id="109634"/>
    <lineage>
        <taxon>Eukaryota</taxon>
        <taxon>Fungi</taxon>
        <taxon>Dikarya</taxon>
        <taxon>Basidiomycota</taxon>
        <taxon>Agaricomycotina</taxon>
        <taxon>Agaricomycetes</taxon>
        <taxon>Agaricomycetidae</taxon>
        <taxon>Agaricales</taxon>
        <taxon>Agaricineae</taxon>
        <taxon>Hymenogastraceae</taxon>
        <taxon>Gymnopilus</taxon>
    </lineage>
</organism>
<evidence type="ECO:0000313" key="3">
    <source>
        <dbReference type="Proteomes" id="UP000724874"/>
    </source>
</evidence>
<gene>
    <name evidence="2" type="ORF">CPB84DRAFT_1787515</name>
</gene>
<protein>
    <submittedName>
        <fullName evidence="2">Uncharacterized protein</fullName>
    </submittedName>
</protein>
<keyword evidence="3" id="KW-1185">Reference proteome</keyword>
<dbReference type="Proteomes" id="UP000724874">
    <property type="component" value="Unassembled WGS sequence"/>
</dbReference>
<evidence type="ECO:0000256" key="1">
    <source>
        <dbReference type="SAM" id="MobiDB-lite"/>
    </source>
</evidence>
<proteinExistence type="predicted"/>
<feature type="compositionally biased region" description="Basic and acidic residues" evidence="1">
    <location>
        <begin position="142"/>
        <end position="153"/>
    </location>
</feature>